<reference evidence="2 3" key="1">
    <citation type="journal article" date="2015" name="Microbiome">
        <title>Genomic resolution of linkages in carbon, nitrogen, and sulfur cycling among widespread estuary sediment bacteria.</title>
        <authorList>
            <person name="Baker B.J."/>
            <person name="Lazar C.S."/>
            <person name="Teske A.P."/>
            <person name="Dick G.J."/>
        </authorList>
    </citation>
    <scope>NUCLEOTIDE SEQUENCE [LARGE SCALE GENOMIC DNA]</scope>
    <source>
        <strain evidence="2">SM1_40</strain>
    </source>
</reference>
<dbReference type="EMBL" id="LJVA01000093">
    <property type="protein sequence ID" value="KPL08983.1"/>
    <property type="molecule type" value="Genomic_DNA"/>
</dbReference>
<dbReference type="Proteomes" id="UP000051035">
    <property type="component" value="Unassembled WGS sequence"/>
</dbReference>
<comment type="caution">
    <text evidence="2">The sequence shown here is derived from an EMBL/GenBank/DDBJ whole genome shotgun (WGS) entry which is preliminary data.</text>
</comment>
<evidence type="ECO:0000313" key="2">
    <source>
        <dbReference type="EMBL" id="KPL08983.1"/>
    </source>
</evidence>
<feature type="chain" id="PRO_5006648993" description="3-keto-disaccharide hydrolase domain-containing protein" evidence="1">
    <location>
        <begin position="21"/>
        <end position="358"/>
    </location>
</feature>
<gene>
    <name evidence="2" type="ORF">AMJ71_07605</name>
</gene>
<evidence type="ECO:0008006" key="4">
    <source>
        <dbReference type="Google" id="ProtNLM"/>
    </source>
</evidence>
<dbReference type="Gene3D" id="2.60.120.560">
    <property type="entry name" value="Exo-inulinase, domain 1"/>
    <property type="match status" value="1"/>
</dbReference>
<evidence type="ECO:0000256" key="1">
    <source>
        <dbReference type="SAM" id="SignalP"/>
    </source>
</evidence>
<dbReference type="AlphaFoldDB" id="A0A0S8JH12"/>
<accession>A0A0S8JH12</accession>
<sequence length="358" mass="39388">MLRIALVVSCAALLAVTAFAQVPVELQTEEPEGDPDLQFLLNDGTYRYKIDVTGGKITGTCIDEPWCHGGDIRGLYEQPGEFAIVAYNLGRYDYNNFPVTGFLLKGALHYPPATAERIWEFTPATSTVTLDYDVADAWFHESVNDGGVQGWVAVGPQWMIAVGFGPSPSYDYIGTGINDWSDTYYTTYTYPRPGDAGYQYEALLRKTSGSNSSAMALYFNTDMTLNNGVSVQIAATGRCSAWEWVGGTPYMLIGWTDSPHLYKDDTAQDGANAWNLVKVNVEADGTFDIYFNEEYAASAQASTNLSGYVGFRIYDSNWDWVSCDNMTLSTESWDGDVVRGEIHRARPAGENDPAVAPH</sequence>
<evidence type="ECO:0000313" key="3">
    <source>
        <dbReference type="Proteomes" id="UP000051035"/>
    </source>
</evidence>
<protein>
    <recommendedName>
        <fullName evidence="4">3-keto-disaccharide hydrolase domain-containing protein</fullName>
    </recommendedName>
</protein>
<feature type="signal peptide" evidence="1">
    <location>
        <begin position="1"/>
        <end position="20"/>
    </location>
</feature>
<organism evidence="2 3">
    <name type="scientific">candidate division TA06 bacterium SM1_40</name>
    <dbReference type="NCBI Taxonomy" id="1703773"/>
    <lineage>
        <taxon>Bacteria</taxon>
        <taxon>Bacteria division TA06</taxon>
    </lineage>
</organism>
<proteinExistence type="predicted"/>
<keyword evidence="1" id="KW-0732">Signal</keyword>
<name>A0A0S8JH12_UNCT6</name>